<dbReference type="OrthoDB" id="6830692at2"/>
<accession>A0A383RY22</accession>
<feature type="transmembrane region" description="Helical" evidence="1">
    <location>
        <begin position="21"/>
        <end position="43"/>
    </location>
</feature>
<keyword evidence="1" id="KW-1133">Transmembrane helix</keyword>
<keyword evidence="1" id="KW-0812">Transmembrane</keyword>
<dbReference type="EMBL" id="UNOZ01000030">
    <property type="protein sequence ID" value="SYX91942.1"/>
    <property type="molecule type" value="Genomic_DNA"/>
</dbReference>
<evidence type="ECO:0008006" key="4">
    <source>
        <dbReference type="Google" id="ProtNLM"/>
    </source>
</evidence>
<name>A0A383RY22_9PSED</name>
<dbReference type="AlphaFoldDB" id="A0A383RY22"/>
<reference evidence="3" key="1">
    <citation type="submission" date="2018-08" db="EMBL/GenBank/DDBJ databases">
        <authorList>
            <person name="Blom J."/>
        </authorList>
    </citation>
    <scope>NUCLEOTIDE SEQUENCE [LARGE SCALE GENOMIC DNA]</scope>
    <source>
        <strain evidence="3">CCOS 865</strain>
    </source>
</reference>
<evidence type="ECO:0000256" key="1">
    <source>
        <dbReference type="SAM" id="Phobius"/>
    </source>
</evidence>
<evidence type="ECO:0000313" key="3">
    <source>
        <dbReference type="Proteomes" id="UP000263595"/>
    </source>
</evidence>
<evidence type="ECO:0000313" key="2">
    <source>
        <dbReference type="EMBL" id="SYX91942.1"/>
    </source>
</evidence>
<keyword evidence="1" id="KW-0472">Membrane</keyword>
<organism evidence="2 3">
    <name type="scientific">Pseudomonas reidholzensis</name>
    <dbReference type="NCBI Taxonomy" id="1785162"/>
    <lineage>
        <taxon>Bacteria</taxon>
        <taxon>Pseudomonadati</taxon>
        <taxon>Pseudomonadota</taxon>
        <taxon>Gammaproteobacteria</taxon>
        <taxon>Pseudomonadales</taxon>
        <taxon>Pseudomonadaceae</taxon>
        <taxon>Pseudomonas</taxon>
    </lineage>
</organism>
<gene>
    <name evidence="2" type="ORF">CCOS865_04222</name>
</gene>
<protein>
    <recommendedName>
        <fullName evidence="4">Transmembrane protein</fullName>
    </recommendedName>
</protein>
<keyword evidence="3" id="KW-1185">Reference proteome</keyword>
<dbReference type="Proteomes" id="UP000263595">
    <property type="component" value="Unassembled WGS sequence"/>
</dbReference>
<feature type="transmembrane region" description="Helical" evidence="1">
    <location>
        <begin position="49"/>
        <end position="69"/>
    </location>
</feature>
<proteinExistence type="predicted"/>
<sequence length="377" mass="41099">MKRTVEFAAYPVASRPAYRRWLATGAALVALSVLAGVALRSYLEPPLAIAGFAGALLAWLGALLLRVLYYRCNRHNAQRYAQGADQQRQAWWRHHRRNVALVDSVLISAACSKPDQIRRLLTLDEKPTPVQEPDGGAAIRVAAVFGHDVLERERNLAVLLALHWQAQRSGPDGLEFLVCYWQGSSAAWHAFAQQMAQTCPEVCLPESPEPWQGIQSLDRIIDQLHQAPAGARVLCAGCHSSPIDAESPHPAGEAAVLWLLGTDGGVSVSRGEWFMAGTEPLESIAERALQQSEMQAPAKVCMSFAQPPAAGVSALGWSVLGHTQDPHFGALAQLEAMVVLTLAAWYAEQFDEPCAWLATDPHYTLILGVVKPNDWNN</sequence>